<dbReference type="OrthoDB" id="2658663at2"/>
<keyword evidence="1" id="KW-1133">Transmembrane helix</keyword>
<evidence type="ECO:0000256" key="1">
    <source>
        <dbReference type="SAM" id="Phobius"/>
    </source>
</evidence>
<comment type="caution">
    <text evidence="2">The sequence shown here is derived from an EMBL/GenBank/DDBJ whole genome shotgun (WGS) entry which is preliminary data.</text>
</comment>
<reference evidence="2 3" key="1">
    <citation type="submission" date="2019-03" db="EMBL/GenBank/DDBJ databases">
        <title>Draft genome sequences of novel Actinobacteria.</title>
        <authorList>
            <person name="Sahin N."/>
            <person name="Ay H."/>
            <person name="Saygin H."/>
        </authorList>
    </citation>
    <scope>NUCLEOTIDE SEQUENCE [LARGE SCALE GENOMIC DNA]</scope>
    <source>
        <strain evidence="2 3">KC712</strain>
    </source>
</reference>
<dbReference type="RefSeq" id="WP_132516708.1">
    <property type="nucleotide sequence ID" value="NZ_SMKP01000185.1"/>
</dbReference>
<dbReference type="AlphaFoldDB" id="A0A4R4WB20"/>
<sequence length="149" mass="15566">MTARLGITVWAVWGLALLGVPRVVAHDLRLVGPVGNALLVFVPIAVWAAVVLWKRVPNPFVTLLTVGAAYGVLLAVTHQLFWARAFGDDPPHLGGNLAGALSPAVEGLVLRAFSLGSSLVTGLAVGAAVGAAAWLISRIVPGFRPRPRR</sequence>
<feature type="transmembrane region" description="Helical" evidence="1">
    <location>
        <begin position="60"/>
        <end position="81"/>
    </location>
</feature>
<keyword evidence="3" id="KW-1185">Reference proteome</keyword>
<dbReference type="EMBL" id="SMKP01000185">
    <property type="protein sequence ID" value="TDD13124.1"/>
    <property type="molecule type" value="Genomic_DNA"/>
</dbReference>
<gene>
    <name evidence="2" type="ORF">E1294_42085</name>
</gene>
<feature type="transmembrane region" description="Helical" evidence="1">
    <location>
        <begin position="119"/>
        <end position="140"/>
    </location>
</feature>
<keyword evidence="1" id="KW-0812">Transmembrane</keyword>
<accession>A0A4R4WB20</accession>
<proteinExistence type="predicted"/>
<organism evidence="2 3">
    <name type="scientific">Nonomuraea diastatica</name>
    <dbReference type="NCBI Taxonomy" id="1848329"/>
    <lineage>
        <taxon>Bacteria</taxon>
        <taxon>Bacillati</taxon>
        <taxon>Actinomycetota</taxon>
        <taxon>Actinomycetes</taxon>
        <taxon>Streptosporangiales</taxon>
        <taxon>Streptosporangiaceae</taxon>
        <taxon>Nonomuraea</taxon>
    </lineage>
</organism>
<feature type="transmembrane region" description="Helical" evidence="1">
    <location>
        <begin position="35"/>
        <end position="53"/>
    </location>
</feature>
<keyword evidence="1" id="KW-0472">Membrane</keyword>
<dbReference type="Proteomes" id="UP000294543">
    <property type="component" value="Unassembled WGS sequence"/>
</dbReference>
<evidence type="ECO:0000313" key="2">
    <source>
        <dbReference type="EMBL" id="TDD13124.1"/>
    </source>
</evidence>
<name>A0A4R4WB20_9ACTN</name>
<evidence type="ECO:0000313" key="3">
    <source>
        <dbReference type="Proteomes" id="UP000294543"/>
    </source>
</evidence>
<protein>
    <submittedName>
        <fullName evidence="2">Uncharacterized protein</fullName>
    </submittedName>
</protein>